<accession>A0A674P0M4</accession>
<evidence type="ECO:0000313" key="3">
    <source>
        <dbReference type="Proteomes" id="UP000005226"/>
    </source>
</evidence>
<feature type="region of interest" description="Disordered" evidence="1">
    <location>
        <begin position="54"/>
        <end position="85"/>
    </location>
</feature>
<reference evidence="2 3" key="1">
    <citation type="journal article" date="2011" name="Genome Biol. Evol.">
        <title>Integration of the genetic map and genome assembly of fugu facilitates insights into distinct features of genome evolution in teleosts and mammals.</title>
        <authorList>
            <person name="Kai W."/>
            <person name="Kikuchi K."/>
            <person name="Tohari S."/>
            <person name="Chew A.K."/>
            <person name="Tay A."/>
            <person name="Fujiwara A."/>
            <person name="Hosoya S."/>
            <person name="Suetake H."/>
            <person name="Naruse K."/>
            <person name="Brenner S."/>
            <person name="Suzuki Y."/>
            <person name="Venkatesh B."/>
        </authorList>
    </citation>
    <scope>NUCLEOTIDE SEQUENCE [LARGE SCALE GENOMIC DNA]</scope>
</reference>
<keyword evidence="3" id="KW-1185">Reference proteome</keyword>
<dbReference type="InParanoid" id="A0A674P0M4"/>
<proteinExistence type="predicted"/>
<organism evidence="2 3">
    <name type="scientific">Takifugu rubripes</name>
    <name type="common">Japanese pufferfish</name>
    <name type="synonym">Fugu rubripes</name>
    <dbReference type="NCBI Taxonomy" id="31033"/>
    <lineage>
        <taxon>Eukaryota</taxon>
        <taxon>Metazoa</taxon>
        <taxon>Chordata</taxon>
        <taxon>Craniata</taxon>
        <taxon>Vertebrata</taxon>
        <taxon>Euteleostomi</taxon>
        <taxon>Actinopterygii</taxon>
        <taxon>Neopterygii</taxon>
        <taxon>Teleostei</taxon>
        <taxon>Neoteleostei</taxon>
        <taxon>Acanthomorphata</taxon>
        <taxon>Eupercaria</taxon>
        <taxon>Tetraodontiformes</taxon>
        <taxon>Tetradontoidea</taxon>
        <taxon>Tetraodontidae</taxon>
        <taxon>Takifugu</taxon>
    </lineage>
</organism>
<dbReference type="Ensembl" id="ENSTRUT00000078478.1">
    <property type="protein sequence ID" value="ENSTRUP00000079191.1"/>
    <property type="gene ID" value="ENSTRUG00000032614.1"/>
</dbReference>
<reference evidence="2" key="3">
    <citation type="submission" date="2025-09" db="UniProtKB">
        <authorList>
            <consortium name="Ensembl"/>
        </authorList>
    </citation>
    <scope>IDENTIFICATION</scope>
</reference>
<dbReference type="Proteomes" id="UP000005226">
    <property type="component" value="Chromosome 6"/>
</dbReference>
<reference evidence="2" key="2">
    <citation type="submission" date="2025-08" db="UniProtKB">
        <authorList>
            <consortium name="Ensembl"/>
        </authorList>
    </citation>
    <scope>IDENTIFICATION</scope>
</reference>
<protein>
    <submittedName>
        <fullName evidence="2">Uncharacterized protein</fullName>
    </submittedName>
</protein>
<evidence type="ECO:0000256" key="1">
    <source>
        <dbReference type="SAM" id="MobiDB-lite"/>
    </source>
</evidence>
<sequence length="85" mass="9593">MALAPQSHPPLVPVYRLFLPRDESHHCGVDGKVNMMLLLRWWEKGPDCIGCRGRGSEGWGRVLPSPSRKDHSSLGKDDLSIRPEY</sequence>
<evidence type="ECO:0000313" key="2">
    <source>
        <dbReference type="Ensembl" id="ENSTRUP00000079191.1"/>
    </source>
</evidence>
<name>A0A674P0M4_TAKRU</name>
<dbReference type="AlphaFoldDB" id="A0A674P0M4"/>
<feature type="compositionally biased region" description="Basic and acidic residues" evidence="1">
    <location>
        <begin position="67"/>
        <end position="85"/>
    </location>
</feature>